<reference evidence="5 6" key="1">
    <citation type="submission" date="2015-01" db="EMBL/GenBank/DDBJ databases">
        <title>Paenibacillus swuensis/DY6/whole genome sequencing.</title>
        <authorList>
            <person name="Kim M.K."/>
            <person name="Srinivasan S."/>
            <person name="Lee J.-J."/>
        </authorList>
    </citation>
    <scope>NUCLEOTIDE SEQUENCE [LARGE SCALE GENOMIC DNA]</scope>
    <source>
        <strain evidence="5 6">DY6</strain>
    </source>
</reference>
<dbReference type="Gene3D" id="1.10.10.60">
    <property type="entry name" value="Homeodomain-like"/>
    <property type="match status" value="2"/>
</dbReference>
<evidence type="ECO:0000259" key="4">
    <source>
        <dbReference type="PROSITE" id="PS01124"/>
    </source>
</evidence>
<dbReference type="GO" id="GO:0003700">
    <property type="term" value="F:DNA-binding transcription factor activity"/>
    <property type="evidence" value="ECO:0007669"/>
    <property type="project" value="InterPro"/>
</dbReference>
<dbReference type="KEGG" id="pswu:SY83_21010"/>
<feature type="domain" description="HTH araC/xylS-type" evidence="4">
    <location>
        <begin position="163"/>
        <end position="261"/>
    </location>
</feature>
<dbReference type="PANTHER" id="PTHR43280:SF2">
    <property type="entry name" value="HTH-TYPE TRANSCRIPTIONAL REGULATOR EXSA"/>
    <property type="match status" value="1"/>
</dbReference>
<keyword evidence="6" id="KW-1185">Reference proteome</keyword>
<dbReference type="GO" id="GO:0043565">
    <property type="term" value="F:sequence-specific DNA binding"/>
    <property type="evidence" value="ECO:0007669"/>
    <property type="project" value="InterPro"/>
</dbReference>
<dbReference type="InterPro" id="IPR018062">
    <property type="entry name" value="HTH_AraC-typ_CS"/>
</dbReference>
<dbReference type="EMBL" id="CP011388">
    <property type="protein sequence ID" value="ANE48348.1"/>
    <property type="molecule type" value="Genomic_DNA"/>
</dbReference>
<protein>
    <recommendedName>
        <fullName evidence="4">HTH araC/xylS-type domain-containing protein</fullName>
    </recommendedName>
</protein>
<dbReference type="RefSeq" id="WP_068610090.1">
    <property type="nucleotide sequence ID" value="NZ_CP011388.1"/>
</dbReference>
<evidence type="ECO:0000256" key="2">
    <source>
        <dbReference type="ARBA" id="ARBA00023125"/>
    </source>
</evidence>
<keyword evidence="3" id="KW-0804">Transcription</keyword>
<dbReference type="Pfam" id="PF12833">
    <property type="entry name" value="HTH_18"/>
    <property type="match status" value="1"/>
</dbReference>
<gene>
    <name evidence="5" type="ORF">SY83_21010</name>
</gene>
<keyword evidence="2" id="KW-0238">DNA-binding</keyword>
<dbReference type="STRING" id="1178515.SY83_21010"/>
<organism evidence="5 6">
    <name type="scientific">Paenibacillus swuensis</name>
    <dbReference type="NCBI Taxonomy" id="1178515"/>
    <lineage>
        <taxon>Bacteria</taxon>
        <taxon>Bacillati</taxon>
        <taxon>Bacillota</taxon>
        <taxon>Bacilli</taxon>
        <taxon>Bacillales</taxon>
        <taxon>Paenibacillaceae</taxon>
        <taxon>Paenibacillus</taxon>
    </lineage>
</organism>
<dbReference type="SMART" id="SM00342">
    <property type="entry name" value="HTH_ARAC"/>
    <property type="match status" value="1"/>
</dbReference>
<evidence type="ECO:0000313" key="6">
    <source>
        <dbReference type="Proteomes" id="UP000076927"/>
    </source>
</evidence>
<dbReference type="SUPFAM" id="SSF46689">
    <property type="entry name" value="Homeodomain-like"/>
    <property type="match status" value="2"/>
</dbReference>
<dbReference type="PROSITE" id="PS00041">
    <property type="entry name" value="HTH_ARAC_FAMILY_1"/>
    <property type="match status" value="1"/>
</dbReference>
<evidence type="ECO:0000256" key="1">
    <source>
        <dbReference type="ARBA" id="ARBA00023015"/>
    </source>
</evidence>
<dbReference type="PROSITE" id="PS01124">
    <property type="entry name" value="HTH_ARAC_FAMILY_2"/>
    <property type="match status" value="1"/>
</dbReference>
<accession>A0A172TMU3</accession>
<dbReference type="InterPro" id="IPR018060">
    <property type="entry name" value="HTH_AraC"/>
</dbReference>
<dbReference type="Proteomes" id="UP000076927">
    <property type="component" value="Chromosome"/>
</dbReference>
<dbReference type="PATRIC" id="fig|1178515.4.peg.4257"/>
<proteinExistence type="predicted"/>
<dbReference type="InterPro" id="IPR003313">
    <property type="entry name" value="AraC-bd"/>
</dbReference>
<dbReference type="InterPro" id="IPR037923">
    <property type="entry name" value="HTH-like"/>
</dbReference>
<evidence type="ECO:0000256" key="3">
    <source>
        <dbReference type="ARBA" id="ARBA00023163"/>
    </source>
</evidence>
<evidence type="ECO:0000313" key="5">
    <source>
        <dbReference type="EMBL" id="ANE48348.1"/>
    </source>
</evidence>
<keyword evidence="1" id="KW-0805">Transcription regulation</keyword>
<name>A0A172TMU3_9BACL</name>
<dbReference type="Pfam" id="PF02311">
    <property type="entry name" value="AraC_binding"/>
    <property type="match status" value="1"/>
</dbReference>
<dbReference type="AlphaFoldDB" id="A0A172TMU3"/>
<dbReference type="InterPro" id="IPR009057">
    <property type="entry name" value="Homeodomain-like_sf"/>
</dbReference>
<dbReference type="PANTHER" id="PTHR43280">
    <property type="entry name" value="ARAC-FAMILY TRANSCRIPTIONAL REGULATOR"/>
    <property type="match status" value="1"/>
</dbReference>
<sequence>MLPQVHSVGDMIVKPGFTLGPRVLGDYELVYFPSANGTTYTFKDQIYTLDKPSLLFTKPGEEHTYYFDRGGPVRHLYVHFEMNELMASDSSYETWLDHPVLLPLRKGSLVPVLFSQMLQIAHQQPRSWQRRIGVVLLAILEEWGDSADLLQYEQHPDIPSPIQKAISHMESRLHLPITIESIAEITGWTHEHFTRKFHKIYGITPKKALLERRIRRAEQLLITEDWTVKRVAYESGFGDEHHFSKMFKQLRGMPATVFRERYADPYLRNTATVEGLHLPYPINTSVFVSD</sequence>
<dbReference type="SUPFAM" id="SSF51215">
    <property type="entry name" value="Regulatory protein AraC"/>
    <property type="match status" value="1"/>
</dbReference>